<proteinExistence type="inferred from homology"/>
<dbReference type="InterPro" id="IPR003615">
    <property type="entry name" value="HNH_nuc"/>
</dbReference>
<dbReference type="Pfam" id="PF02720">
    <property type="entry name" value="DUF222"/>
    <property type="match status" value="1"/>
</dbReference>
<dbReference type="InterPro" id="IPR003870">
    <property type="entry name" value="DUF222"/>
</dbReference>
<evidence type="ECO:0000313" key="3">
    <source>
        <dbReference type="EMBL" id="QOR71512.1"/>
    </source>
</evidence>
<keyword evidence="3" id="KW-0540">Nuclease</keyword>
<dbReference type="Proteomes" id="UP000593758">
    <property type="component" value="Chromosome"/>
</dbReference>
<keyword evidence="3" id="KW-0255">Endonuclease</keyword>
<feature type="domain" description="HNH nuclease" evidence="2">
    <location>
        <begin position="454"/>
        <end position="506"/>
    </location>
</feature>
<dbReference type="EMBL" id="CP063169">
    <property type="protein sequence ID" value="QOR71512.1"/>
    <property type="molecule type" value="Genomic_DNA"/>
</dbReference>
<dbReference type="GO" id="GO:0003676">
    <property type="term" value="F:nucleic acid binding"/>
    <property type="evidence" value="ECO:0007669"/>
    <property type="project" value="InterPro"/>
</dbReference>
<evidence type="ECO:0000313" key="4">
    <source>
        <dbReference type="Proteomes" id="UP000593758"/>
    </source>
</evidence>
<name>A0A7M1SXQ5_9MICO</name>
<comment type="similarity">
    <text evidence="1">Belongs to the Rv1128c/1148c/1588c/1702c/1945/3466 family.</text>
</comment>
<dbReference type="AlphaFoldDB" id="A0A7M1SXQ5"/>
<dbReference type="GO" id="GO:0008270">
    <property type="term" value="F:zinc ion binding"/>
    <property type="evidence" value="ECO:0007669"/>
    <property type="project" value="InterPro"/>
</dbReference>
<dbReference type="SMART" id="SM00507">
    <property type="entry name" value="HNHc"/>
    <property type="match status" value="1"/>
</dbReference>
<organism evidence="3 4">
    <name type="scientific">Ruania alkalisoli</name>
    <dbReference type="NCBI Taxonomy" id="2779775"/>
    <lineage>
        <taxon>Bacteria</taxon>
        <taxon>Bacillati</taxon>
        <taxon>Actinomycetota</taxon>
        <taxon>Actinomycetes</taxon>
        <taxon>Micrococcales</taxon>
        <taxon>Ruaniaceae</taxon>
        <taxon>Ruania</taxon>
    </lineage>
</organism>
<sequence>MSSNEPDLGLPGERRSLRMERMFDDARWVGRVNDAASDSALVAGCVQLLVEHQQLSLAEQLAVQLPGGALLDRLDLLDLEAVDEATLVEVVAAARRVEARVQEVALHAAAELAQRPAMNPEDLAGHTEGPSDVTGDELALRLCGTKREGRKLVQRGRSLLRTLERTGEALKFGWIDLPRAAVIADGLEGVSWQVAMAVEEAVIERAPRRTVAQLRSDVAKALIAVDPAEAEVRAQARRSDRHVSRPQALPDGVASLRVEGPAAEVLALDVALESTARSAKAQGDPRTLDQLRFDALTGLGSRALASGVFGVDGACDAVRVDGRTAAGGAPAGHADRSLAGTGVRDGGAALGVVGGRRPEIQVVVTLEHLQGGLACGGADADAAECLCAGAPCACGGDVNSIRLDDVPMLSGYGPITPTAARAIAAGGIWRRLVTDPVSRTVVDVGSARYRPPAGMAELVRARDGTCVRPGCGHQARFCQLDHTVPFDAGGPTSVANLGPLCVRDHLIKTHGDFTVTQPEPGLFEWVTPTGHRYRREREGTTIPVGIVKQSGDDPPF</sequence>
<dbReference type="KEGG" id="halt:IM660_04265"/>
<dbReference type="GO" id="GO:0004519">
    <property type="term" value="F:endonuclease activity"/>
    <property type="evidence" value="ECO:0007669"/>
    <property type="project" value="UniProtKB-KW"/>
</dbReference>
<protein>
    <submittedName>
        <fullName evidence="3">HNH endonuclease</fullName>
    </submittedName>
</protein>
<keyword evidence="4" id="KW-1185">Reference proteome</keyword>
<dbReference type="Pfam" id="PF01844">
    <property type="entry name" value="HNH"/>
    <property type="match status" value="1"/>
</dbReference>
<dbReference type="InterPro" id="IPR002711">
    <property type="entry name" value="HNH"/>
</dbReference>
<evidence type="ECO:0000259" key="2">
    <source>
        <dbReference type="SMART" id="SM00507"/>
    </source>
</evidence>
<keyword evidence="3" id="KW-0378">Hydrolase</keyword>
<evidence type="ECO:0000256" key="1">
    <source>
        <dbReference type="ARBA" id="ARBA00023450"/>
    </source>
</evidence>
<reference evidence="3 4" key="1">
    <citation type="submission" date="2020-10" db="EMBL/GenBank/DDBJ databases">
        <title>Haloactinobacterium sp. RN3S43, a bacterium isolated from saline soil.</title>
        <authorList>
            <person name="Sun J.-Q."/>
        </authorList>
    </citation>
    <scope>NUCLEOTIDE SEQUENCE [LARGE SCALE GENOMIC DNA]</scope>
    <source>
        <strain evidence="3 4">RN3S43</strain>
    </source>
</reference>
<gene>
    <name evidence="3" type="ORF">IM660_04265</name>
</gene>
<dbReference type="CDD" id="cd00085">
    <property type="entry name" value="HNHc"/>
    <property type="match status" value="1"/>
</dbReference>
<accession>A0A7M1SXQ5</accession>